<dbReference type="SUPFAM" id="SSF52540">
    <property type="entry name" value="P-loop containing nucleoside triphosphate hydrolases"/>
    <property type="match status" value="1"/>
</dbReference>
<evidence type="ECO:0000259" key="1">
    <source>
        <dbReference type="Pfam" id="PF12705"/>
    </source>
</evidence>
<feature type="domain" description="PD-(D/E)XK endonuclease-like" evidence="1">
    <location>
        <begin position="600"/>
        <end position="848"/>
    </location>
</feature>
<reference evidence="2 3" key="1">
    <citation type="submission" date="2018-03" db="EMBL/GenBank/DDBJ databases">
        <title>Draft genome of Deinococcus sp. OD32.</title>
        <authorList>
            <person name="Wang X.-P."/>
            <person name="Du Z.-J."/>
        </authorList>
    </citation>
    <scope>NUCLEOTIDE SEQUENCE [LARGE SCALE GENOMIC DNA]</scope>
    <source>
        <strain evidence="2 3">OD32</strain>
    </source>
</reference>
<dbReference type="AlphaFoldDB" id="A0A2T3W544"/>
<organism evidence="2 3">
    <name type="scientific">Deinococcus arcticus</name>
    <dbReference type="NCBI Taxonomy" id="2136176"/>
    <lineage>
        <taxon>Bacteria</taxon>
        <taxon>Thermotogati</taxon>
        <taxon>Deinococcota</taxon>
        <taxon>Deinococci</taxon>
        <taxon>Deinococcales</taxon>
        <taxon>Deinococcaceae</taxon>
        <taxon>Deinococcus</taxon>
    </lineage>
</organism>
<dbReference type="Pfam" id="PF12705">
    <property type="entry name" value="PDDEXK_1"/>
    <property type="match status" value="1"/>
</dbReference>
<dbReference type="InterPro" id="IPR027417">
    <property type="entry name" value="P-loop_NTPase"/>
</dbReference>
<dbReference type="RefSeq" id="WP_107138994.1">
    <property type="nucleotide sequence ID" value="NZ_PYSV01000017.1"/>
</dbReference>
<protein>
    <recommendedName>
        <fullName evidence="1">PD-(D/E)XK endonuclease-like domain-containing protein</fullName>
    </recommendedName>
</protein>
<dbReference type="Proteomes" id="UP000240317">
    <property type="component" value="Unassembled WGS sequence"/>
</dbReference>
<evidence type="ECO:0000313" key="3">
    <source>
        <dbReference type="Proteomes" id="UP000240317"/>
    </source>
</evidence>
<dbReference type="Gene3D" id="3.90.320.10">
    <property type="match status" value="1"/>
</dbReference>
<proteinExistence type="predicted"/>
<dbReference type="EMBL" id="PYSV01000017">
    <property type="protein sequence ID" value="PTA66914.1"/>
    <property type="molecule type" value="Genomic_DNA"/>
</dbReference>
<gene>
    <name evidence="2" type="ORF">C8263_15200</name>
</gene>
<dbReference type="Gene3D" id="3.40.50.300">
    <property type="entry name" value="P-loop containing nucleotide triphosphate hydrolases"/>
    <property type="match status" value="1"/>
</dbReference>
<comment type="caution">
    <text evidence="2">The sequence shown here is derived from an EMBL/GenBank/DDBJ whole genome shotgun (WGS) entry which is preliminary data.</text>
</comment>
<dbReference type="OrthoDB" id="55546at2"/>
<evidence type="ECO:0000313" key="2">
    <source>
        <dbReference type="EMBL" id="PTA66914.1"/>
    </source>
</evidence>
<sequence>MRTVILGTGTPPEARGTVLALNRRAAARLGARPQRLDAYAHRVLLESGQAVASPTLAHRLLTGAVQEALGSGDPGLLARSLGSAVRELLRSGIDLALLSQDESPQVQRLCCVAALYQRALRDHAVIDPVEAVRLAARFAVPEPLTVFGYSRLSPDQLLFLDAAAGEGSVVALPWEDHPYFEETLQAASKLEALGWTVERRQDQSEGLSGAFLGRSTGAGALHIAASEDDELRAALRQVKGLLRRGVAAADIALVVNDDDLWAPRVRAVAWEYGIPVQFSTSVPLADTRPGRWLERVLTAVEEGLAFEALSRVFAHPLDAGMDGAVWQQARTRRPQAAPEWQALGLDAAGFDWPAQASRADWVERVGTLIVARGLADRATRTQDLLALNFLRAELAVLAAPPGDRLPRGAFIQELREVLALVMVPSDPGSRGVELLTPPSLVGAQVPHVFVLGAVDGGLPARMKDDPALDFTERRRLARAGFALDTAAALARRDAVTFWALLHAAGETCTLSYARLGGAGEQQPSPFLARLPLTPAALEAAACSPEEVRRGLVRREGTYVDPALAAIRAAYQVEVRRIQQPSYDEHDGLTGQPLAPADLVFSASQLSVLGRCAFRWWLEYGLKLRDQTVDDQAFGLGRLRHGALAFAVRRAAQPPAADLRAALLDALDEGLRHTEEAEVWPQTPEWAHERRDVLAGLRQAVRAEGFLQTGAVPLAAEQPFEGEWQGLQVRGVVDRVDQLGERLLIVDYKSGSGRPLGVQDDTGRLGLDIQLPLYAQAALPALYPEGRLGGALYLSLQHGTVLSRLKLSPTELDAFGDRVRTALTQGAFPPRPDTDFKTCRTCQWTGVCRGGERLEGKVHR</sequence>
<keyword evidence="3" id="KW-1185">Reference proteome</keyword>
<dbReference type="InterPro" id="IPR011604">
    <property type="entry name" value="PDDEXK-like_dom_sf"/>
</dbReference>
<accession>A0A2T3W544</accession>
<dbReference type="InterPro" id="IPR038726">
    <property type="entry name" value="PDDEXK_AddAB-type"/>
</dbReference>
<name>A0A2T3W544_9DEIO</name>